<comment type="domain">
    <text evidence="2">Histidine-containing phosphotransfer domain (HPt) contains an active histidine that mediates the phosphotransfer.</text>
</comment>
<dbReference type="InterPro" id="IPR045871">
    <property type="entry name" value="AHP1-5/YPD1"/>
</dbReference>
<keyword evidence="3" id="KW-0732">Signal</keyword>
<evidence type="ECO:0000256" key="3">
    <source>
        <dbReference type="SAM" id="SignalP"/>
    </source>
</evidence>
<comment type="subcellular location">
    <subcellularLocation>
        <location evidence="2">Cytoplasm</location>
        <location evidence="2">Cytosol</location>
    </subcellularLocation>
    <subcellularLocation>
        <location evidence="2">Nucleus</location>
    </subcellularLocation>
</comment>
<organism evidence="4 5">
    <name type="scientific">Rhododendron griersonianum</name>
    <dbReference type="NCBI Taxonomy" id="479676"/>
    <lineage>
        <taxon>Eukaryota</taxon>
        <taxon>Viridiplantae</taxon>
        <taxon>Streptophyta</taxon>
        <taxon>Embryophyta</taxon>
        <taxon>Tracheophyta</taxon>
        <taxon>Spermatophyta</taxon>
        <taxon>Magnoliopsida</taxon>
        <taxon>eudicotyledons</taxon>
        <taxon>Gunneridae</taxon>
        <taxon>Pentapetalae</taxon>
        <taxon>asterids</taxon>
        <taxon>Ericales</taxon>
        <taxon>Ericaceae</taxon>
        <taxon>Ericoideae</taxon>
        <taxon>Rhodoreae</taxon>
        <taxon>Rhododendron</taxon>
    </lineage>
</organism>
<dbReference type="InterPro" id="IPR036641">
    <property type="entry name" value="HPT_dom_sf"/>
</dbReference>
<feature type="chain" id="PRO_5043596648" description="Histidine-containing phosphotransfer protein" evidence="3">
    <location>
        <begin position="27"/>
        <end position="82"/>
    </location>
</feature>
<dbReference type="GO" id="GO:0043424">
    <property type="term" value="F:protein histidine kinase binding"/>
    <property type="evidence" value="ECO:0007669"/>
    <property type="project" value="UniProtKB-UniRule"/>
</dbReference>
<comment type="caution">
    <text evidence="4">The sequence shown here is derived from an EMBL/GenBank/DDBJ whole genome shotgun (WGS) entry which is preliminary data.</text>
</comment>
<dbReference type="AlphaFoldDB" id="A0AAV6LBN6"/>
<sequence>MKGSITIISSLMVLVLLKWIVNKTCCSIGAKKVKIECTQFREYCNAGNAEGCIRTFQQVKQELATLKRKLETYFEIARQACT</sequence>
<keyword evidence="5" id="KW-1185">Reference proteome</keyword>
<keyword evidence="1 2" id="KW-0902">Two-component regulatory system</keyword>
<dbReference type="Gene3D" id="1.20.120.160">
    <property type="entry name" value="HPT domain"/>
    <property type="match status" value="1"/>
</dbReference>
<dbReference type="GO" id="GO:0000160">
    <property type="term" value="P:phosphorelay signal transduction system"/>
    <property type="evidence" value="ECO:0007669"/>
    <property type="project" value="UniProtKB-UniRule"/>
</dbReference>
<feature type="signal peptide" evidence="3">
    <location>
        <begin position="1"/>
        <end position="26"/>
    </location>
</feature>
<gene>
    <name evidence="4" type="ORF">RHGRI_005276</name>
</gene>
<dbReference type="PANTHER" id="PTHR28242:SF51">
    <property type="entry name" value="HISTIDINE-CONTAINING PHOSPHOTRANSFER PROTEIN"/>
    <property type="match status" value="1"/>
</dbReference>
<name>A0AAV6LBN6_9ERIC</name>
<dbReference type="GO" id="GO:0005634">
    <property type="term" value="C:nucleus"/>
    <property type="evidence" value="ECO:0007669"/>
    <property type="project" value="UniProtKB-SubCell"/>
</dbReference>
<dbReference type="SUPFAM" id="SSF47226">
    <property type="entry name" value="Histidine-containing phosphotransfer domain, HPT domain"/>
    <property type="match status" value="1"/>
</dbReference>
<dbReference type="GO" id="GO:0005829">
    <property type="term" value="C:cytosol"/>
    <property type="evidence" value="ECO:0007669"/>
    <property type="project" value="UniProtKB-SubCell"/>
</dbReference>
<comment type="function">
    <text evidence="2">Functions as a two-component phosphorelay mediators between cytokinin sensor histidine kinases and response regulators (B-type ARRs). Plays an important role in propagating cytokinin signal transduction.</text>
</comment>
<dbReference type="GO" id="GO:0009736">
    <property type="term" value="P:cytokinin-activated signaling pathway"/>
    <property type="evidence" value="ECO:0007669"/>
    <property type="project" value="UniProtKB-KW"/>
</dbReference>
<protein>
    <recommendedName>
        <fullName evidence="2">Histidine-containing phosphotransfer protein</fullName>
    </recommendedName>
</protein>
<evidence type="ECO:0000313" key="4">
    <source>
        <dbReference type="EMBL" id="KAG5562495.1"/>
    </source>
</evidence>
<dbReference type="EMBL" id="JACTNZ010000002">
    <property type="protein sequence ID" value="KAG5562495.1"/>
    <property type="molecule type" value="Genomic_DNA"/>
</dbReference>
<dbReference type="Proteomes" id="UP000823749">
    <property type="component" value="Chromosome 2"/>
</dbReference>
<dbReference type="GO" id="GO:0009927">
    <property type="term" value="F:histidine phosphotransfer kinase activity"/>
    <property type="evidence" value="ECO:0007669"/>
    <property type="project" value="UniProtKB-UniRule"/>
</dbReference>
<accession>A0AAV6LBN6</accession>
<reference evidence="4" key="1">
    <citation type="submission" date="2020-08" db="EMBL/GenBank/DDBJ databases">
        <title>Plant Genome Project.</title>
        <authorList>
            <person name="Zhang R.-G."/>
        </authorList>
    </citation>
    <scope>NUCLEOTIDE SEQUENCE</scope>
    <source>
        <strain evidence="4">WSP0</strain>
        <tissue evidence="4">Leaf</tissue>
    </source>
</reference>
<evidence type="ECO:0000256" key="2">
    <source>
        <dbReference type="RuleBase" id="RU369004"/>
    </source>
</evidence>
<keyword evidence="2" id="KW-0932">Cytokinin signaling pathway</keyword>
<evidence type="ECO:0000313" key="5">
    <source>
        <dbReference type="Proteomes" id="UP000823749"/>
    </source>
</evidence>
<dbReference type="PANTHER" id="PTHR28242">
    <property type="entry name" value="PHOSPHORELAY INTERMEDIATE PROTEIN YPD1"/>
    <property type="match status" value="1"/>
</dbReference>
<proteinExistence type="predicted"/>
<evidence type="ECO:0000256" key="1">
    <source>
        <dbReference type="ARBA" id="ARBA00023012"/>
    </source>
</evidence>